<dbReference type="InterPro" id="IPR011991">
    <property type="entry name" value="ArsR-like_HTH"/>
</dbReference>
<keyword evidence="3" id="KW-0804">Transcription</keyword>
<reference evidence="5 6" key="1">
    <citation type="submission" date="2015-07" db="EMBL/GenBank/DDBJ databases">
        <authorList>
            <person name="Noorani M."/>
        </authorList>
    </citation>
    <scope>NUCLEOTIDE SEQUENCE [LARGE SCALE GENOMIC DNA]</scope>
    <source>
        <strain evidence="5 6">NRRL B-24567</strain>
    </source>
</reference>
<dbReference type="InterPro" id="IPR036390">
    <property type="entry name" value="WH_DNA-bd_sf"/>
</dbReference>
<gene>
    <name evidence="5" type="ORF">ADK41_28490</name>
</gene>
<protein>
    <submittedName>
        <fullName evidence="5">ArsR family transcriptional regulator</fullName>
    </submittedName>
</protein>
<comment type="caution">
    <text evidence="5">The sequence shown here is derived from an EMBL/GenBank/DDBJ whole genome shotgun (WGS) entry which is preliminary data.</text>
</comment>
<evidence type="ECO:0000256" key="1">
    <source>
        <dbReference type="ARBA" id="ARBA00023015"/>
    </source>
</evidence>
<dbReference type="PATRIC" id="fig|36816.3.peg.6172"/>
<dbReference type="SMART" id="SM00418">
    <property type="entry name" value="HTH_ARSR"/>
    <property type="match status" value="1"/>
</dbReference>
<dbReference type="CDD" id="cd00090">
    <property type="entry name" value="HTH_ARSR"/>
    <property type="match status" value="1"/>
</dbReference>
<evidence type="ECO:0000256" key="2">
    <source>
        <dbReference type="ARBA" id="ARBA00023125"/>
    </source>
</evidence>
<dbReference type="Pfam" id="PF12840">
    <property type="entry name" value="HTH_20"/>
    <property type="match status" value="1"/>
</dbReference>
<dbReference type="InterPro" id="IPR036388">
    <property type="entry name" value="WH-like_DNA-bd_sf"/>
</dbReference>
<dbReference type="AlphaFoldDB" id="A0A0M9X6L5"/>
<dbReference type="InterPro" id="IPR001845">
    <property type="entry name" value="HTH_ArsR_DNA-bd_dom"/>
</dbReference>
<dbReference type="RefSeq" id="WP_030835480.1">
    <property type="nucleotide sequence ID" value="NZ_LGCN01000225.1"/>
</dbReference>
<keyword evidence="2" id="KW-0238">DNA-binding</keyword>
<dbReference type="PANTHER" id="PTHR33154">
    <property type="entry name" value="TRANSCRIPTIONAL REGULATOR, ARSR FAMILY"/>
    <property type="match status" value="1"/>
</dbReference>
<name>A0A0M9X6L5_9ACTN</name>
<dbReference type="GO" id="GO:0003700">
    <property type="term" value="F:DNA-binding transcription factor activity"/>
    <property type="evidence" value="ECO:0007669"/>
    <property type="project" value="InterPro"/>
</dbReference>
<evidence type="ECO:0000313" key="5">
    <source>
        <dbReference type="EMBL" id="KOT33151.1"/>
    </source>
</evidence>
<dbReference type="SUPFAM" id="SSF46785">
    <property type="entry name" value="Winged helix' DNA-binding domain"/>
    <property type="match status" value="1"/>
</dbReference>
<proteinExistence type="predicted"/>
<dbReference type="OrthoDB" id="7945987at2"/>
<keyword evidence="1" id="KW-0805">Transcription regulation</keyword>
<keyword evidence="6" id="KW-1185">Reference proteome</keyword>
<dbReference type="GO" id="GO:0003677">
    <property type="term" value="F:DNA binding"/>
    <property type="evidence" value="ECO:0007669"/>
    <property type="project" value="UniProtKB-KW"/>
</dbReference>
<evidence type="ECO:0000259" key="4">
    <source>
        <dbReference type="SMART" id="SM00418"/>
    </source>
</evidence>
<organism evidence="5 6">
    <name type="scientific">Streptomyces caelestis</name>
    <dbReference type="NCBI Taxonomy" id="36816"/>
    <lineage>
        <taxon>Bacteria</taxon>
        <taxon>Bacillati</taxon>
        <taxon>Actinomycetota</taxon>
        <taxon>Actinomycetes</taxon>
        <taxon>Kitasatosporales</taxon>
        <taxon>Streptomycetaceae</taxon>
        <taxon>Streptomyces</taxon>
    </lineage>
</organism>
<dbReference type="PANTHER" id="PTHR33154:SF15">
    <property type="entry name" value="REGULATORY PROTEIN ARSR"/>
    <property type="match status" value="1"/>
</dbReference>
<dbReference type="Gene3D" id="1.10.10.10">
    <property type="entry name" value="Winged helix-like DNA-binding domain superfamily/Winged helix DNA-binding domain"/>
    <property type="match status" value="1"/>
</dbReference>
<dbReference type="Proteomes" id="UP000037773">
    <property type="component" value="Unassembled WGS sequence"/>
</dbReference>
<feature type="domain" description="HTH arsR-type" evidence="4">
    <location>
        <begin position="14"/>
        <end position="105"/>
    </location>
</feature>
<evidence type="ECO:0000256" key="3">
    <source>
        <dbReference type="ARBA" id="ARBA00023163"/>
    </source>
</evidence>
<evidence type="ECO:0000313" key="6">
    <source>
        <dbReference type="Proteomes" id="UP000037773"/>
    </source>
</evidence>
<sequence>MRPKHEPEQITDLSRLRAFMNPLRMRLYRLLYAAGTATASQLAEHVDETPSLVSYHLRKLAEHGFVSQASGRGTDGRERWWQVTSEEGWGFRESDFADTPEGAAAVGAVSRGIFDTRVAQYRTYLDQRSAWGKAWTDAAFSSEWLLDLTPDELAEMSREFEALARRWRERGSAAKAADDTQDREHVSVHLYGFPFRP</sequence>
<dbReference type="InterPro" id="IPR051081">
    <property type="entry name" value="HTH_MetalResp_TranReg"/>
</dbReference>
<accession>A0A0M9X6L5</accession>
<dbReference type="EMBL" id="LGCN01000225">
    <property type="protein sequence ID" value="KOT33151.1"/>
    <property type="molecule type" value="Genomic_DNA"/>
</dbReference>